<comment type="caution">
    <text evidence="9">The sequence shown here is derived from an EMBL/GenBank/DDBJ whole genome shotgun (WGS) entry which is preliminary data.</text>
</comment>
<feature type="domain" description="Photolyase/cryptochrome alpha/beta" evidence="8">
    <location>
        <begin position="1"/>
        <end position="128"/>
    </location>
</feature>
<dbReference type="GO" id="GO:0071949">
    <property type="term" value="F:FAD binding"/>
    <property type="evidence" value="ECO:0007669"/>
    <property type="project" value="TreeGrafter"/>
</dbReference>
<dbReference type="PROSITE" id="PS00691">
    <property type="entry name" value="DNA_PHOTOLYASES_1_2"/>
    <property type="match status" value="1"/>
</dbReference>
<dbReference type="Proteomes" id="UP000472839">
    <property type="component" value="Unassembled WGS sequence"/>
</dbReference>
<feature type="binding site" evidence="5">
    <location>
        <position position="252"/>
    </location>
    <ligand>
        <name>FAD</name>
        <dbReference type="ChEBI" id="CHEBI:57692"/>
    </ligand>
</feature>
<dbReference type="InterPro" id="IPR036134">
    <property type="entry name" value="Crypto/Photolyase_FAD-like_sf"/>
</dbReference>
<evidence type="ECO:0000313" key="10">
    <source>
        <dbReference type="Proteomes" id="UP000472839"/>
    </source>
</evidence>
<dbReference type="GO" id="GO:0006950">
    <property type="term" value="P:response to stress"/>
    <property type="evidence" value="ECO:0007669"/>
    <property type="project" value="UniProtKB-ARBA"/>
</dbReference>
<organism evidence="9 10">
    <name type="scientific">Poseidonibacter ostreae</name>
    <dbReference type="NCBI Taxonomy" id="2654171"/>
    <lineage>
        <taxon>Bacteria</taxon>
        <taxon>Pseudomonadati</taxon>
        <taxon>Campylobacterota</taxon>
        <taxon>Epsilonproteobacteria</taxon>
        <taxon>Campylobacterales</taxon>
        <taxon>Arcobacteraceae</taxon>
        <taxon>Poseidonibacter</taxon>
    </lineage>
</organism>
<dbReference type="SUPFAM" id="SSF48173">
    <property type="entry name" value="Cryptochrome/photolyase FAD-binding domain"/>
    <property type="match status" value="1"/>
</dbReference>
<proteinExistence type="inferred from homology"/>
<comment type="cofactor">
    <cofactor evidence="5">
        <name>FAD</name>
        <dbReference type="ChEBI" id="CHEBI:57692"/>
    </cofactor>
    <text evidence="5">Binds 1 FAD per subunit.</text>
</comment>
<dbReference type="PROSITE" id="PS51645">
    <property type="entry name" value="PHR_CRY_ALPHA_BETA"/>
    <property type="match status" value="1"/>
</dbReference>
<accession>A0A6L4WQD6</accession>
<dbReference type="SUPFAM" id="SSF52425">
    <property type="entry name" value="Cryptochrome/photolyase, N-terminal domain"/>
    <property type="match status" value="1"/>
</dbReference>
<evidence type="ECO:0000256" key="3">
    <source>
        <dbReference type="ARBA" id="ARBA00022827"/>
    </source>
</evidence>
<evidence type="ECO:0000256" key="6">
    <source>
        <dbReference type="PIRSR" id="PIRSR602081-2"/>
    </source>
</evidence>
<feature type="site" description="Electron transfer via tryptophanyl radical" evidence="6">
    <location>
        <position position="284"/>
    </location>
</feature>
<dbReference type="InterPro" id="IPR018394">
    <property type="entry name" value="DNA_photolyase_1_CS_C"/>
</dbReference>
<dbReference type="Gene3D" id="1.10.579.10">
    <property type="entry name" value="DNA Cyclobutane Dipyrimidine Photolyase, subunit A, domain 3"/>
    <property type="match status" value="1"/>
</dbReference>
<feature type="binding site" evidence="5">
    <location>
        <position position="208"/>
    </location>
    <ligand>
        <name>FAD</name>
        <dbReference type="ChEBI" id="CHEBI:57692"/>
    </ligand>
</feature>
<reference evidence="9 10" key="1">
    <citation type="submission" date="2019-10" db="EMBL/GenBank/DDBJ databases">
        <title>Poseidonibacter ostreae sp. nov., isolated from the gut of the Ostrea denselamellosa.</title>
        <authorList>
            <person name="Choi A."/>
        </authorList>
    </citation>
    <scope>NUCLEOTIDE SEQUENCE [LARGE SCALE GENOMIC DNA]</scope>
    <source>
        <strain evidence="9 10">SJOD-M-33</strain>
    </source>
</reference>
<feature type="site" description="Electron transfer via tryptophanyl radical" evidence="6">
    <location>
        <position position="337"/>
    </location>
</feature>
<dbReference type="Pfam" id="PF03441">
    <property type="entry name" value="FAD_binding_7"/>
    <property type="match status" value="1"/>
</dbReference>
<evidence type="ECO:0000256" key="4">
    <source>
        <dbReference type="ARBA" id="ARBA00022991"/>
    </source>
</evidence>
<dbReference type="Gene3D" id="1.25.40.80">
    <property type="match status" value="1"/>
</dbReference>
<dbReference type="GO" id="GO:0009416">
    <property type="term" value="P:response to light stimulus"/>
    <property type="evidence" value="ECO:0007669"/>
    <property type="project" value="TreeGrafter"/>
</dbReference>
<feature type="binding site" evidence="5">
    <location>
        <begin position="255"/>
        <end position="262"/>
    </location>
    <ligand>
        <name>FAD</name>
        <dbReference type="ChEBI" id="CHEBI:57692"/>
    </ligand>
</feature>
<protein>
    <submittedName>
        <fullName evidence="9">Deoxyribodipyrimidine photo-lyase</fullName>
    </submittedName>
</protein>
<dbReference type="InterPro" id="IPR006050">
    <property type="entry name" value="DNA_photolyase_N"/>
</dbReference>
<feature type="site" description="Electron transfer via tryptophanyl radical" evidence="6">
    <location>
        <position position="360"/>
    </location>
</feature>
<dbReference type="InterPro" id="IPR002081">
    <property type="entry name" value="Cryptochrome/DNA_photolyase_1"/>
</dbReference>
<dbReference type="PRINTS" id="PR00147">
    <property type="entry name" value="DNAPHOTLYASE"/>
</dbReference>
<dbReference type="InterPro" id="IPR005101">
    <property type="entry name" value="Cryptochr/Photolyase_FAD-bd"/>
</dbReference>
<evidence type="ECO:0000259" key="8">
    <source>
        <dbReference type="PROSITE" id="PS51645"/>
    </source>
</evidence>
<keyword evidence="4 7" id="KW-0157">Chromophore</keyword>
<dbReference type="GO" id="GO:0006139">
    <property type="term" value="P:nucleobase-containing compound metabolic process"/>
    <property type="evidence" value="ECO:0007669"/>
    <property type="project" value="UniProtKB-ARBA"/>
</dbReference>
<evidence type="ECO:0000313" key="9">
    <source>
        <dbReference type="EMBL" id="KAB7886758.1"/>
    </source>
</evidence>
<dbReference type="GO" id="GO:0003677">
    <property type="term" value="F:DNA binding"/>
    <property type="evidence" value="ECO:0007669"/>
    <property type="project" value="TreeGrafter"/>
</dbReference>
<gene>
    <name evidence="9" type="ORF">GBG19_11730</name>
</gene>
<dbReference type="Gene3D" id="3.40.50.620">
    <property type="entry name" value="HUPs"/>
    <property type="match status" value="1"/>
</dbReference>
<keyword evidence="2 5" id="KW-0285">Flavoprotein</keyword>
<comment type="cofactor">
    <cofactor evidence="1">
        <name>(6R)-5,10-methylene-5,6,7,8-tetrahydrofolate</name>
        <dbReference type="ChEBI" id="CHEBI:15636"/>
    </cofactor>
</comment>
<dbReference type="AlphaFoldDB" id="A0A6L4WQD6"/>
<dbReference type="GO" id="GO:0003904">
    <property type="term" value="F:deoxyribodipyrimidine photo-lyase activity"/>
    <property type="evidence" value="ECO:0007669"/>
    <property type="project" value="TreeGrafter"/>
</dbReference>
<keyword evidence="3 5" id="KW-0274">FAD</keyword>
<evidence type="ECO:0000256" key="7">
    <source>
        <dbReference type="RuleBase" id="RU004182"/>
    </source>
</evidence>
<dbReference type="Pfam" id="PF00875">
    <property type="entry name" value="DNA_photolyase"/>
    <property type="match status" value="1"/>
</dbReference>
<comment type="similarity">
    <text evidence="7">Belongs to the DNA photolyase family.</text>
</comment>
<dbReference type="EMBL" id="WFKK01000038">
    <property type="protein sequence ID" value="KAB7886758.1"/>
    <property type="molecule type" value="Genomic_DNA"/>
</dbReference>
<dbReference type="RefSeq" id="WP_152279823.1">
    <property type="nucleotide sequence ID" value="NZ_WFKK01000038.1"/>
</dbReference>
<evidence type="ECO:0000256" key="1">
    <source>
        <dbReference type="ARBA" id="ARBA00001932"/>
    </source>
</evidence>
<dbReference type="InterPro" id="IPR014729">
    <property type="entry name" value="Rossmann-like_a/b/a_fold"/>
</dbReference>
<sequence>MRQVLWFRRDLRVEDSALLANASKNVLPIFIFDKNILKKLDKNDKRVTFIYKSVLELKKKLQGLNLDLAIFFDEPKNVFTNLKKDGFDEVLCSVDFDSYAKNRDEEIESILPIKRFIDSFILNPNSHLKKDNTPYKVFTPFYKSLNIITQSYNIEEYSFNKNLEKIEFDYSFIPTLEQMGFESQELPEFLSKDAIELLEEFRAKVNKYQEERDFFYIDASSKISVHLRFGLISPKQVFNYFKSFGSADCEFFIREIFWREFYNYILFHFPHSEFDNLNKLEIKWNENEEDFIKWCEGKTGVPIIDAAMIHLNNTGLMHNRLRMVVASFLTKNLFVDWKKGEEYFAKKLLDYEASSNVGSWQWSSSTGADAAPYFRVFNPYTQSQKFDKDGIFIKSVFKEFENIEPKLFHIENTLQSNLFVEYPKAIVDIKLSRQRAIDKFKEAKNEQF</sequence>
<dbReference type="InterPro" id="IPR036155">
    <property type="entry name" value="Crypto/Photolyase_N_sf"/>
</dbReference>
<evidence type="ECO:0000256" key="2">
    <source>
        <dbReference type="ARBA" id="ARBA00022630"/>
    </source>
</evidence>
<dbReference type="PANTHER" id="PTHR11455:SF9">
    <property type="entry name" value="CRYPTOCHROME CIRCADIAN CLOCK 5 ISOFORM X1"/>
    <property type="match status" value="1"/>
</dbReference>
<name>A0A6L4WQD6_9BACT</name>
<dbReference type="PANTHER" id="PTHR11455">
    <property type="entry name" value="CRYPTOCHROME"/>
    <property type="match status" value="1"/>
</dbReference>
<feature type="binding site" evidence="5">
    <location>
        <begin position="220"/>
        <end position="224"/>
    </location>
    <ligand>
        <name>FAD</name>
        <dbReference type="ChEBI" id="CHEBI:57692"/>
    </ligand>
</feature>
<evidence type="ECO:0000256" key="5">
    <source>
        <dbReference type="PIRSR" id="PIRSR602081-1"/>
    </source>
</evidence>